<reference evidence="1" key="1">
    <citation type="submission" date="2023-04" db="EMBL/GenBank/DDBJ databases">
        <title>Draft Genome sequencing of Naganishia species isolated from polar environments using Oxford Nanopore Technology.</title>
        <authorList>
            <person name="Leo P."/>
            <person name="Venkateswaran K."/>
        </authorList>
    </citation>
    <scope>NUCLEOTIDE SEQUENCE</scope>
    <source>
        <strain evidence="1">MNA-CCFEE 5423</strain>
    </source>
</reference>
<evidence type="ECO:0000313" key="1">
    <source>
        <dbReference type="EMBL" id="KAJ9096818.1"/>
    </source>
</evidence>
<evidence type="ECO:0000313" key="2">
    <source>
        <dbReference type="Proteomes" id="UP001227268"/>
    </source>
</evidence>
<organism evidence="1 2">
    <name type="scientific">Naganishia friedmannii</name>
    <dbReference type="NCBI Taxonomy" id="89922"/>
    <lineage>
        <taxon>Eukaryota</taxon>
        <taxon>Fungi</taxon>
        <taxon>Dikarya</taxon>
        <taxon>Basidiomycota</taxon>
        <taxon>Agaricomycotina</taxon>
        <taxon>Tremellomycetes</taxon>
        <taxon>Filobasidiales</taxon>
        <taxon>Filobasidiaceae</taxon>
        <taxon>Naganishia</taxon>
    </lineage>
</organism>
<proteinExistence type="predicted"/>
<keyword evidence="2" id="KW-1185">Reference proteome</keyword>
<name>A0ACC2VBR5_9TREE</name>
<dbReference type="Proteomes" id="UP001227268">
    <property type="component" value="Unassembled WGS sequence"/>
</dbReference>
<accession>A0ACC2VBR5</accession>
<protein>
    <submittedName>
        <fullName evidence="1">Uncharacterized protein</fullName>
    </submittedName>
</protein>
<dbReference type="EMBL" id="JASBWT010000018">
    <property type="protein sequence ID" value="KAJ9096818.1"/>
    <property type="molecule type" value="Genomic_DNA"/>
</dbReference>
<gene>
    <name evidence="1" type="ORF">QFC21_005089</name>
</gene>
<sequence>MTTLYHRHPHEDEREQERERGRQEREPSSPLSSLPSSYHSLPEVTSMPEKPRAPSVPLPPASPLPSPDLDVLSSNIKQMVAPSPFPLPMPLNRNVDHAFGEEDGGFGVILPSEGQDSAVGNVTNALGLYSNHDHHALHPSEHVYRAKKRVEEPITKAPRKEETTFILRKPAPHRSSTNNTRDPHQHQQQRQQHPGIFDSFPSFESVTSGWPPSPSVTRSWKLATATATNLSHVAGGEGGKRKRNTSDDRDGVEDVLDASIAKKKTRLLDERWTSRPCNLSLGNQQDTSPDYRGMLNLSDTPPLTETEANLANIDPFTHSRNVAPPSTFQMFTAPAGGGVDEDESLSPTIRNPSIGSIDSEDLSIFCLAPAAGPAGAARELSFGRFGCSGNWEENVAACARDEVEMKRIKEEGERRLADVIERWIKGHAQASIATTASTTASSRNAVPRQYNEYPAAPTGTAVYDTAGGRGYLFKKPWEASNGLLDAVCEIEALAYERATGIEAIGSGYGAPQDVGVGAGPAAESMTGNAGEGLATYVSGPSRDARQNSPRRGEGAAAMKGDGGMMNYTLTLVASIQPGFQVNQGPFPMSNINSAYVTETVDSKSRQTTAGTGHRDHKTQSGAILAMVLKESSPIDFIPFSSLTIGCWNRFPKTNLEDTAESTFAYTPFEAGDQRFSWAMFHDNVHYRISIPFAAIQSLKCPAVPNNENAIALILTLNTLPLFHVWKDDPGVWRAVAAFIETDDLMTHCLVGSRTTLLPKVERILARTTSNQARMFEVPYGTAHVNGSQPSMQSRGFQRHEPEREVIDLVTPPRHATAQQSYPEAPKQLITPLRDRAGLNRRLIQKKKLGRDSSRVKMSLKSLTKKMPLKAGSSQPTKEKILVPYPYVQPLFSARPAVEVLTRASTIAGNLDQATTRQTAYQHRDQHNLGGDSRIDQYSFPQPRPMQDENLQRNAGGPRPSTLATCAPYMIQPPPGDVPHLHGGANMNGPFAVPLAFYGYFPYPPTQFSIVAPTAITENHQQLIRYPHIARGTLHQYHHSRQALHARPTTTSSTASMFQVGSMTTIVDRRTSVTSQATDISAALAGRQGPRH</sequence>
<comment type="caution">
    <text evidence="1">The sequence shown here is derived from an EMBL/GenBank/DDBJ whole genome shotgun (WGS) entry which is preliminary data.</text>
</comment>